<dbReference type="SMART" id="SM00345">
    <property type="entry name" value="HTH_GNTR"/>
    <property type="match status" value="1"/>
</dbReference>
<keyword evidence="1" id="KW-0805">Transcription regulation</keyword>
<dbReference type="InterPro" id="IPR036390">
    <property type="entry name" value="WH_DNA-bd_sf"/>
</dbReference>
<dbReference type="GO" id="GO:0003700">
    <property type="term" value="F:DNA-binding transcription factor activity"/>
    <property type="evidence" value="ECO:0007669"/>
    <property type="project" value="InterPro"/>
</dbReference>
<evidence type="ECO:0000256" key="2">
    <source>
        <dbReference type="ARBA" id="ARBA00023125"/>
    </source>
</evidence>
<dbReference type="PANTHER" id="PTHR43537">
    <property type="entry name" value="TRANSCRIPTIONAL REGULATOR, GNTR FAMILY"/>
    <property type="match status" value="1"/>
</dbReference>
<dbReference type="Gene3D" id="1.10.10.10">
    <property type="entry name" value="Winged helix-like DNA-binding domain superfamily/Winged helix DNA-binding domain"/>
    <property type="match status" value="1"/>
</dbReference>
<dbReference type="EMBL" id="QOKZ01000003">
    <property type="protein sequence ID" value="RMC35662.1"/>
    <property type="molecule type" value="Genomic_DNA"/>
</dbReference>
<keyword evidence="3" id="KW-0804">Transcription</keyword>
<gene>
    <name evidence="5" type="ORF">C9E81_10635</name>
</gene>
<keyword evidence="6" id="KW-1185">Reference proteome</keyword>
<dbReference type="RefSeq" id="WP_122112286.1">
    <property type="nucleotide sequence ID" value="NZ_QOKZ01000003.1"/>
</dbReference>
<accession>A0A3M0MD30</accession>
<evidence type="ECO:0000313" key="6">
    <source>
        <dbReference type="Proteomes" id="UP000273516"/>
    </source>
</evidence>
<dbReference type="AlphaFoldDB" id="A0A3M0MD30"/>
<dbReference type="Gene3D" id="1.20.120.530">
    <property type="entry name" value="GntR ligand-binding domain-like"/>
    <property type="match status" value="1"/>
</dbReference>
<dbReference type="SMART" id="SM00895">
    <property type="entry name" value="FCD"/>
    <property type="match status" value="1"/>
</dbReference>
<dbReference type="Pfam" id="PF07729">
    <property type="entry name" value="FCD"/>
    <property type="match status" value="1"/>
</dbReference>
<dbReference type="InterPro" id="IPR000524">
    <property type="entry name" value="Tscrpt_reg_HTH_GntR"/>
</dbReference>
<dbReference type="PROSITE" id="PS50949">
    <property type="entry name" value="HTH_GNTR"/>
    <property type="match status" value="1"/>
</dbReference>
<evidence type="ECO:0000259" key="4">
    <source>
        <dbReference type="PROSITE" id="PS50949"/>
    </source>
</evidence>
<dbReference type="OrthoDB" id="9028214at2"/>
<evidence type="ECO:0000256" key="1">
    <source>
        <dbReference type="ARBA" id="ARBA00023015"/>
    </source>
</evidence>
<dbReference type="PANTHER" id="PTHR43537:SF44">
    <property type="entry name" value="GNTR FAMILY REGULATORY PROTEIN"/>
    <property type="match status" value="1"/>
</dbReference>
<comment type="caution">
    <text evidence="5">The sequence shown here is derived from an EMBL/GenBank/DDBJ whole genome shotgun (WGS) entry which is preliminary data.</text>
</comment>
<keyword evidence="2" id="KW-0238">DNA-binding</keyword>
<dbReference type="Pfam" id="PF00392">
    <property type="entry name" value="GntR"/>
    <property type="match status" value="1"/>
</dbReference>
<dbReference type="Proteomes" id="UP000273516">
    <property type="component" value="Unassembled WGS sequence"/>
</dbReference>
<dbReference type="SUPFAM" id="SSF46785">
    <property type="entry name" value="Winged helix' DNA-binding domain"/>
    <property type="match status" value="1"/>
</dbReference>
<feature type="domain" description="HTH gntR-type" evidence="4">
    <location>
        <begin position="15"/>
        <end position="83"/>
    </location>
</feature>
<proteinExistence type="predicted"/>
<dbReference type="GO" id="GO:0003677">
    <property type="term" value="F:DNA binding"/>
    <property type="evidence" value="ECO:0007669"/>
    <property type="project" value="UniProtKB-KW"/>
</dbReference>
<name>A0A3M0MD30_9RHOB</name>
<sequence>MSNLFENAVPLARGQTLSDQATEALRRNVMNGDWPVGSMLPSEVVLSQKMNVSRSVIREAVSRLKAEGLLASQQGRGAFVASNRPRMGFAINARDVDNRRKLTQILELRLGIEIEAAAIAARRRSDEDLERIDAAVEAFAAVQKFGPEQVRAGVDADLQFHRAICDATKNDYYLGFFNYLGASLRETIEAGRNRSVERGGDSREAAEEHRAVAEAITAQDSLAARKLMRKHLELSSARLLGHLWNSGGRE</sequence>
<protein>
    <submittedName>
        <fullName evidence="5">FadR family transcriptional regulator</fullName>
    </submittedName>
</protein>
<reference evidence="5 6" key="1">
    <citation type="submission" date="2018-07" db="EMBL/GenBank/DDBJ databases">
        <authorList>
            <person name="Zhang Y."/>
            <person name="Wang L."/>
            <person name="Ma S."/>
        </authorList>
    </citation>
    <scope>NUCLEOTIDE SEQUENCE [LARGE SCALE GENOMIC DNA]</scope>
    <source>
        <strain evidence="5 6">4-2</strain>
    </source>
</reference>
<dbReference type="InterPro" id="IPR036388">
    <property type="entry name" value="WH-like_DNA-bd_sf"/>
</dbReference>
<dbReference type="SUPFAM" id="SSF48008">
    <property type="entry name" value="GntR ligand-binding domain-like"/>
    <property type="match status" value="1"/>
</dbReference>
<evidence type="ECO:0000256" key="3">
    <source>
        <dbReference type="ARBA" id="ARBA00023163"/>
    </source>
</evidence>
<dbReference type="InterPro" id="IPR008920">
    <property type="entry name" value="TF_FadR/GntR_C"/>
</dbReference>
<dbReference type="PRINTS" id="PR00035">
    <property type="entry name" value="HTHGNTR"/>
</dbReference>
<evidence type="ECO:0000313" key="5">
    <source>
        <dbReference type="EMBL" id="RMC35662.1"/>
    </source>
</evidence>
<dbReference type="InterPro" id="IPR011711">
    <property type="entry name" value="GntR_C"/>
</dbReference>
<organism evidence="5 6">
    <name type="scientific">Paracoccus alkanivorans</name>
    <dbReference type="NCBI Taxonomy" id="2116655"/>
    <lineage>
        <taxon>Bacteria</taxon>
        <taxon>Pseudomonadati</taxon>
        <taxon>Pseudomonadota</taxon>
        <taxon>Alphaproteobacteria</taxon>
        <taxon>Rhodobacterales</taxon>
        <taxon>Paracoccaceae</taxon>
        <taxon>Paracoccus</taxon>
    </lineage>
</organism>
<dbReference type="CDD" id="cd07377">
    <property type="entry name" value="WHTH_GntR"/>
    <property type="match status" value="1"/>
</dbReference>